<feature type="domain" description="N-acetyltransferase" evidence="1">
    <location>
        <begin position="6"/>
        <end position="158"/>
    </location>
</feature>
<reference evidence="2 3" key="1">
    <citation type="submission" date="2021-03" db="EMBL/GenBank/DDBJ databases">
        <title>Genomic Encyclopedia of Type Strains, Phase IV (KMG-IV): sequencing the most valuable type-strain genomes for metagenomic binning, comparative biology and taxonomic classification.</title>
        <authorList>
            <person name="Goeker M."/>
        </authorList>
    </citation>
    <scope>NUCLEOTIDE SEQUENCE [LARGE SCALE GENOMIC DNA]</scope>
    <source>
        <strain evidence="2 3">DSM 26048</strain>
    </source>
</reference>
<sequence length="299" mass="33546">MSVEEVQIKSLNECTLDQINELWNVGFQEYFNDMTRGVEQTVNHLGACSIKPNLSVAAYIDGVPAGFVFIGLKNVHGVKTAWNGGTGVNPLFRGRGIAKILLQEAIARLREADVDMITLEVRTENSNAISAYIRAGFQSIHSLPVLVRNGAFEQVPFQRSRFDDYLNVYGIPEDVSRLPFYLEQSAWMMNWFNLTAGAQSLIVYDRSGEVAGYSLFIRSFTKSGELSGITLYHCEANPKREDGSDVVRYMLAQVYGPFDVPVRRVAHYLRSTNQAAIDALAEVGFTVDYEEQLMRLHLK</sequence>
<accession>A0ABS4INP4</accession>
<organism evidence="2 3">
    <name type="scientific">Paenibacillus eucommiae</name>
    <dbReference type="NCBI Taxonomy" id="1355755"/>
    <lineage>
        <taxon>Bacteria</taxon>
        <taxon>Bacillati</taxon>
        <taxon>Bacillota</taxon>
        <taxon>Bacilli</taxon>
        <taxon>Bacillales</taxon>
        <taxon>Paenibacillaceae</taxon>
        <taxon>Paenibacillus</taxon>
    </lineage>
</organism>
<dbReference type="InterPro" id="IPR000182">
    <property type="entry name" value="GNAT_dom"/>
</dbReference>
<dbReference type="Gene3D" id="3.40.630.30">
    <property type="match status" value="1"/>
</dbReference>
<gene>
    <name evidence="2" type="ORF">J2Z66_000136</name>
</gene>
<protein>
    <submittedName>
        <fullName evidence="2">Ribosomal protein S18 acetylase RimI-like enzyme</fullName>
    </submittedName>
</protein>
<dbReference type="InterPro" id="IPR016181">
    <property type="entry name" value="Acyl_CoA_acyltransferase"/>
</dbReference>
<evidence type="ECO:0000259" key="1">
    <source>
        <dbReference type="PROSITE" id="PS51186"/>
    </source>
</evidence>
<dbReference type="CDD" id="cd04301">
    <property type="entry name" value="NAT_SF"/>
    <property type="match status" value="1"/>
</dbReference>
<evidence type="ECO:0000313" key="2">
    <source>
        <dbReference type="EMBL" id="MBP1988541.1"/>
    </source>
</evidence>
<keyword evidence="3" id="KW-1185">Reference proteome</keyword>
<name>A0ABS4INP4_9BACL</name>
<evidence type="ECO:0000313" key="3">
    <source>
        <dbReference type="Proteomes" id="UP001519287"/>
    </source>
</evidence>
<dbReference type="RefSeq" id="WP_209968574.1">
    <property type="nucleotide sequence ID" value="NZ_JAGGLB010000001.1"/>
</dbReference>
<comment type="caution">
    <text evidence="2">The sequence shown here is derived from an EMBL/GenBank/DDBJ whole genome shotgun (WGS) entry which is preliminary data.</text>
</comment>
<dbReference type="PROSITE" id="PS51186">
    <property type="entry name" value="GNAT"/>
    <property type="match status" value="1"/>
</dbReference>
<dbReference type="Proteomes" id="UP001519287">
    <property type="component" value="Unassembled WGS sequence"/>
</dbReference>
<proteinExistence type="predicted"/>
<dbReference type="Pfam" id="PF00583">
    <property type="entry name" value="Acetyltransf_1"/>
    <property type="match status" value="1"/>
</dbReference>
<dbReference type="EMBL" id="JAGGLB010000001">
    <property type="protein sequence ID" value="MBP1988541.1"/>
    <property type="molecule type" value="Genomic_DNA"/>
</dbReference>
<dbReference type="SUPFAM" id="SSF55729">
    <property type="entry name" value="Acyl-CoA N-acyltransferases (Nat)"/>
    <property type="match status" value="1"/>
</dbReference>